<dbReference type="InterPro" id="IPR051612">
    <property type="entry name" value="Teichoic_Acid_Biosynth"/>
</dbReference>
<proteinExistence type="predicted"/>
<dbReference type="Gene3D" id="3.40.50.12580">
    <property type="match status" value="1"/>
</dbReference>
<name>A0ABT2RPB2_9FIRM</name>
<dbReference type="RefSeq" id="WP_262575517.1">
    <property type="nucleotide sequence ID" value="NZ_JAOQJU010000015.1"/>
</dbReference>
<evidence type="ECO:0000313" key="2">
    <source>
        <dbReference type="Proteomes" id="UP001652431"/>
    </source>
</evidence>
<protein>
    <submittedName>
        <fullName evidence="1">CDP-glycerol glycerophosphotransferase family protein</fullName>
    </submittedName>
</protein>
<comment type="caution">
    <text evidence="1">The sequence shown here is derived from an EMBL/GenBank/DDBJ whole genome shotgun (WGS) entry which is preliminary data.</text>
</comment>
<dbReference type="InterPro" id="IPR007554">
    <property type="entry name" value="Glycerophosphate_synth"/>
</dbReference>
<evidence type="ECO:0000313" key="1">
    <source>
        <dbReference type="EMBL" id="MCU6687215.1"/>
    </source>
</evidence>
<gene>
    <name evidence="1" type="ORF">OCV99_11815</name>
</gene>
<dbReference type="Pfam" id="PF04464">
    <property type="entry name" value="Glyphos_transf"/>
    <property type="match status" value="1"/>
</dbReference>
<organism evidence="1 2">
    <name type="scientific">Dorea acetigenes</name>
    <dbReference type="NCBI Taxonomy" id="2981787"/>
    <lineage>
        <taxon>Bacteria</taxon>
        <taxon>Bacillati</taxon>
        <taxon>Bacillota</taxon>
        <taxon>Clostridia</taxon>
        <taxon>Lachnospirales</taxon>
        <taxon>Lachnospiraceae</taxon>
        <taxon>Dorea</taxon>
    </lineage>
</organism>
<dbReference type="PANTHER" id="PTHR37316">
    <property type="entry name" value="TEICHOIC ACID GLYCEROL-PHOSPHATE PRIMASE"/>
    <property type="match status" value="1"/>
</dbReference>
<accession>A0ABT2RPB2</accession>
<sequence length="385" mass="45124">MFKDKLTKKDIKAIVLFSIAWPIATIRKKKHPDLWLVSERPEEARDNGYWLYKYIKKNAPSQDAAYVIAANAEDKLKIEKYGNIISFGTLEHYIVYLMASKHVSAHVDLDSPNSRVSNFLETHGLLKNKRVFLQHGITKDKISFGYYSISRADLFVCAAQPEYEFCKAEFGYPEGTVQLLGFARFDGLGVEKPKHQILLMPTWRAWLANADEKEFKKSRYFQVYQNLLYNEEIETLLEDNELELIFYPHSDMQKFVHLFSVKCKKIIVSDAGRFDVQQLLNQSRMLITDYSSVAFDMAYMNKPIIYYQFDYDDYRNGQHSEGYFSYENDGFGPICREEEAVIAEIKKYVCNNFVTDNKYAVRQNTFFSIRDQNNCKRIYQAIREL</sequence>
<dbReference type="PANTHER" id="PTHR37316:SF3">
    <property type="entry name" value="TEICHOIC ACID GLYCEROL-PHOSPHATE TRANSFERASE"/>
    <property type="match status" value="1"/>
</dbReference>
<dbReference type="Proteomes" id="UP001652431">
    <property type="component" value="Unassembled WGS sequence"/>
</dbReference>
<reference evidence="1 2" key="1">
    <citation type="journal article" date="2021" name="ISME Commun">
        <title>Automated analysis of genomic sequences facilitates high-throughput and comprehensive description of bacteria.</title>
        <authorList>
            <person name="Hitch T.C.A."/>
        </authorList>
    </citation>
    <scope>NUCLEOTIDE SEQUENCE [LARGE SCALE GENOMIC DNA]</scope>
    <source>
        <strain evidence="1 2">Sanger_03</strain>
    </source>
</reference>
<dbReference type="SUPFAM" id="SSF53756">
    <property type="entry name" value="UDP-Glycosyltransferase/glycogen phosphorylase"/>
    <property type="match status" value="1"/>
</dbReference>
<dbReference type="EMBL" id="JAOQJU010000015">
    <property type="protein sequence ID" value="MCU6687215.1"/>
    <property type="molecule type" value="Genomic_DNA"/>
</dbReference>
<dbReference type="InterPro" id="IPR043148">
    <property type="entry name" value="TagF_C"/>
</dbReference>
<keyword evidence="2" id="KW-1185">Reference proteome</keyword>